<comment type="function">
    <text evidence="9">Catalyzes hydrolysis of the D-alanyl-D-alanine dipeptide.</text>
</comment>
<sequence>MKNLFILCFLCLSLDASSQTVPPNKYGLAVVGDTALYRQLVKTDPAQELVRVTDIPIDVKYATDSNFTKTTLYPYPAVFLRRPVYEALLQLQEFLAPMGLSLKIYDGYRPYRVTEKMWEVVPDERYAADPRKGSGHNRGAAVDLTIIYAKSGKELEMPTPYDDFTEKAHHNAANVTPEAAENRALLRTLMEAHGFVALETEWWHYALKGAARFPLMDISFEDLQ</sequence>
<reference evidence="12" key="1">
    <citation type="submission" date="2024-03" db="EMBL/GenBank/DDBJ databases">
        <title>Chitinophaga horti sp. nov., isolated from garden soil.</title>
        <authorList>
            <person name="Lee D.S."/>
            <person name="Han D.M."/>
            <person name="Baek J.H."/>
            <person name="Choi D.G."/>
            <person name="Jeon J.H."/>
            <person name="Jeon C.O."/>
        </authorList>
    </citation>
    <scope>NUCLEOTIDE SEQUENCE [LARGE SCALE GENOMIC DNA]</scope>
    <source>
        <strain evidence="12">GPA1</strain>
    </source>
</reference>
<dbReference type="InterPro" id="IPR000755">
    <property type="entry name" value="A_A_dipeptidase"/>
</dbReference>
<keyword evidence="12" id="KW-1185">Reference proteome</keyword>
<evidence type="ECO:0000256" key="9">
    <source>
        <dbReference type="HAMAP-Rule" id="MF_01924"/>
    </source>
</evidence>
<evidence type="ECO:0000256" key="7">
    <source>
        <dbReference type="ARBA" id="ARBA00023049"/>
    </source>
</evidence>
<keyword evidence="10" id="KW-0732">Signal</keyword>
<dbReference type="InterPro" id="IPR009045">
    <property type="entry name" value="Zn_M74/Hedgehog-like"/>
</dbReference>
<feature type="binding site" evidence="9">
    <location>
        <position position="143"/>
    </location>
    <ligand>
        <name>Zn(2+)</name>
        <dbReference type="ChEBI" id="CHEBI:29105"/>
        <note>catalytic</note>
    </ligand>
</feature>
<evidence type="ECO:0000256" key="10">
    <source>
        <dbReference type="SAM" id="SignalP"/>
    </source>
</evidence>
<keyword evidence="4 9" id="KW-0378">Hydrolase</keyword>
<comment type="catalytic activity">
    <reaction evidence="1 9">
        <text>D-alanyl-D-alanine + H2O = 2 D-alanine</text>
        <dbReference type="Rhea" id="RHEA:20661"/>
        <dbReference type="ChEBI" id="CHEBI:15377"/>
        <dbReference type="ChEBI" id="CHEBI:57416"/>
        <dbReference type="ChEBI" id="CHEBI:57822"/>
        <dbReference type="EC" id="3.4.13.22"/>
    </reaction>
</comment>
<name>A0ABZ2YU00_9BACT</name>
<feature type="binding site" evidence="9">
    <location>
        <position position="136"/>
    </location>
    <ligand>
        <name>Zn(2+)</name>
        <dbReference type="ChEBI" id="CHEBI:29105"/>
        <note>catalytic</note>
    </ligand>
</feature>
<gene>
    <name evidence="11" type="ORF">WJU16_07035</name>
</gene>
<dbReference type="HAMAP" id="MF_01924">
    <property type="entry name" value="A_A_dipeptidase"/>
    <property type="match status" value="1"/>
</dbReference>
<dbReference type="Gene3D" id="3.30.1380.10">
    <property type="match status" value="1"/>
</dbReference>
<feature type="site" description="Transition state stabilizer" evidence="9">
    <location>
        <position position="109"/>
    </location>
</feature>
<dbReference type="RefSeq" id="WP_341837616.1">
    <property type="nucleotide sequence ID" value="NZ_CP149822.1"/>
</dbReference>
<keyword evidence="5 9" id="KW-0862">Zinc</keyword>
<dbReference type="EMBL" id="CP149822">
    <property type="protein sequence ID" value="WZN42787.1"/>
    <property type="molecule type" value="Genomic_DNA"/>
</dbReference>
<evidence type="ECO:0000313" key="12">
    <source>
        <dbReference type="Proteomes" id="UP001485459"/>
    </source>
</evidence>
<feature type="binding site" evidence="9">
    <location>
        <position position="204"/>
    </location>
    <ligand>
        <name>Zn(2+)</name>
        <dbReference type="ChEBI" id="CHEBI:29105"/>
        <note>catalytic</note>
    </ligand>
</feature>
<feature type="chain" id="PRO_5045113404" description="D-alanyl-D-alanine dipeptidase" evidence="10">
    <location>
        <begin position="19"/>
        <end position="224"/>
    </location>
</feature>
<evidence type="ECO:0000256" key="4">
    <source>
        <dbReference type="ARBA" id="ARBA00022801"/>
    </source>
</evidence>
<keyword evidence="3 9" id="KW-0479">Metal-binding</keyword>
<dbReference type="Proteomes" id="UP001485459">
    <property type="component" value="Chromosome"/>
</dbReference>
<dbReference type="PANTHER" id="PTHR43126">
    <property type="entry name" value="D-ALANYL-D-ALANINE DIPEPTIDASE"/>
    <property type="match status" value="1"/>
</dbReference>
<accession>A0ABZ2YU00</accession>
<keyword evidence="8" id="KW-0961">Cell wall biogenesis/degradation</keyword>
<evidence type="ECO:0000256" key="6">
    <source>
        <dbReference type="ARBA" id="ARBA00022997"/>
    </source>
</evidence>
<keyword evidence="7 9" id="KW-0482">Metalloprotease</keyword>
<protein>
    <recommendedName>
        <fullName evidence="9">D-alanyl-D-alanine dipeptidase</fullName>
        <shortName evidence="9">D-Ala-D-Ala dipeptidase</shortName>
        <ecNumber evidence="9">3.4.13.22</ecNumber>
    </recommendedName>
</protein>
<keyword evidence="2 9" id="KW-0645">Protease</keyword>
<organism evidence="11 12">
    <name type="scientific">Chitinophaga pollutisoli</name>
    <dbReference type="NCBI Taxonomy" id="3133966"/>
    <lineage>
        <taxon>Bacteria</taxon>
        <taxon>Pseudomonadati</taxon>
        <taxon>Bacteroidota</taxon>
        <taxon>Chitinophagia</taxon>
        <taxon>Chitinophagales</taxon>
        <taxon>Chitinophagaceae</taxon>
        <taxon>Chitinophaga</taxon>
    </lineage>
</organism>
<dbReference type="EC" id="3.4.13.22" evidence="9"/>
<evidence type="ECO:0000256" key="2">
    <source>
        <dbReference type="ARBA" id="ARBA00022670"/>
    </source>
</evidence>
<evidence type="ECO:0000313" key="11">
    <source>
        <dbReference type="EMBL" id="WZN42787.1"/>
    </source>
</evidence>
<evidence type="ECO:0000256" key="8">
    <source>
        <dbReference type="ARBA" id="ARBA00023316"/>
    </source>
</evidence>
<dbReference type="CDD" id="cd14840">
    <property type="entry name" value="D-Ala-D-Ala_dipeptidase_Aad"/>
    <property type="match status" value="1"/>
</dbReference>
<feature type="signal peptide" evidence="10">
    <location>
        <begin position="1"/>
        <end position="18"/>
    </location>
</feature>
<dbReference type="PANTHER" id="PTHR43126:SF1">
    <property type="entry name" value="D-ALANYL-D-ALANINE DIPEPTIDASE"/>
    <property type="match status" value="1"/>
</dbReference>
<dbReference type="SUPFAM" id="SSF55166">
    <property type="entry name" value="Hedgehog/DD-peptidase"/>
    <property type="match status" value="1"/>
</dbReference>
<evidence type="ECO:0000256" key="3">
    <source>
        <dbReference type="ARBA" id="ARBA00022723"/>
    </source>
</evidence>
<evidence type="ECO:0000256" key="1">
    <source>
        <dbReference type="ARBA" id="ARBA00001362"/>
    </source>
</evidence>
<keyword evidence="6 9" id="KW-0224">Dipeptidase</keyword>
<evidence type="ECO:0000256" key="5">
    <source>
        <dbReference type="ARBA" id="ARBA00022833"/>
    </source>
</evidence>
<dbReference type="Pfam" id="PF01427">
    <property type="entry name" value="Peptidase_M15"/>
    <property type="match status" value="1"/>
</dbReference>
<feature type="active site" description="Proton donor/acceptor" evidence="9">
    <location>
        <position position="201"/>
    </location>
</feature>
<comment type="cofactor">
    <cofactor evidence="9">
        <name>Zn(2+)</name>
        <dbReference type="ChEBI" id="CHEBI:29105"/>
    </cofactor>
    <text evidence="9">Binds 1 zinc ion per subunit.</text>
</comment>
<proteinExistence type="inferred from homology"/>
<comment type="similarity">
    <text evidence="9">Belongs to the peptidase M15D family.</text>
</comment>